<dbReference type="EMBL" id="CP001854">
    <property type="protein sequence ID" value="ADB50767.1"/>
    <property type="molecule type" value="Genomic_DNA"/>
</dbReference>
<dbReference type="RefSeq" id="WP_012933818.1">
    <property type="nucleotide sequence ID" value="NC_013739.1"/>
</dbReference>
<dbReference type="OrthoDB" id="3311037at2"/>
<feature type="domain" description="ABC transporter" evidence="5">
    <location>
        <begin position="261"/>
        <end position="502"/>
    </location>
</feature>
<evidence type="ECO:0000313" key="6">
    <source>
        <dbReference type="EMBL" id="ADB50767.1"/>
    </source>
</evidence>
<evidence type="ECO:0000256" key="3">
    <source>
        <dbReference type="ARBA" id="ARBA00022741"/>
    </source>
</evidence>
<protein>
    <submittedName>
        <fullName evidence="6">ABC transporter related protein</fullName>
    </submittedName>
</protein>
<keyword evidence="3" id="KW-0547">Nucleotide-binding</keyword>
<dbReference type="InterPro" id="IPR003593">
    <property type="entry name" value="AAA+_ATPase"/>
</dbReference>
<dbReference type="Pfam" id="PF00005">
    <property type="entry name" value="ABC_tran"/>
    <property type="match status" value="2"/>
</dbReference>
<name>D3F6K0_CONWI</name>
<dbReference type="eggNOG" id="COG1129">
    <property type="taxonomic scope" value="Bacteria"/>
</dbReference>
<gene>
    <name evidence="6" type="ordered locus">Cwoe_2343</name>
</gene>
<dbReference type="GO" id="GO:0005524">
    <property type="term" value="F:ATP binding"/>
    <property type="evidence" value="ECO:0007669"/>
    <property type="project" value="UniProtKB-KW"/>
</dbReference>
<keyword evidence="4" id="KW-0067">ATP-binding</keyword>
<dbReference type="InterPro" id="IPR003439">
    <property type="entry name" value="ABC_transporter-like_ATP-bd"/>
</dbReference>
<keyword evidence="7" id="KW-1185">Reference proteome</keyword>
<dbReference type="GO" id="GO:0016887">
    <property type="term" value="F:ATP hydrolysis activity"/>
    <property type="evidence" value="ECO:0007669"/>
    <property type="project" value="InterPro"/>
</dbReference>
<dbReference type="PROSITE" id="PS00211">
    <property type="entry name" value="ABC_TRANSPORTER_1"/>
    <property type="match status" value="1"/>
</dbReference>
<dbReference type="KEGG" id="cwo:Cwoe_2343"/>
<dbReference type="AlphaFoldDB" id="D3F6K0"/>
<dbReference type="Gene3D" id="3.40.50.300">
    <property type="entry name" value="P-loop containing nucleotide triphosphate hydrolases"/>
    <property type="match status" value="2"/>
</dbReference>
<dbReference type="InterPro" id="IPR050107">
    <property type="entry name" value="ABC_carbohydrate_import_ATPase"/>
</dbReference>
<accession>D3F6K0</accession>
<keyword evidence="1" id="KW-0813">Transport</keyword>
<evidence type="ECO:0000256" key="4">
    <source>
        <dbReference type="ARBA" id="ARBA00022840"/>
    </source>
</evidence>
<dbReference type="CDD" id="cd03216">
    <property type="entry name" value="ABC_Carb_Monos_I"/>
    <property type="match status" value="1"/>
</dbReference>
<keyword evidence="2" id="KW-0677">Repeat</keyword>
<proteinExistence type="predicted"/>
<evidence type="ECO:0000256" key="1">
    <source>
        <dbReference type="ARBA" id="ARBA00022448"/>
    </source>
</evidence>
<dbReference type="InterPro" id="IPR017871">
    <property type="entry name" value="ABC_transporter-like_CS"/>
</dbReference>
<evidence type="ECO:0000313" key="7">
    <source>
        <dbReference type="Proteomes" id="UP000008229"/>
    </source>
</evidence>
<evidence type="ECO:0000259" key="5">
    <source>
        <dbReference type="PROSITE" id="PS50893"/>
    </source>
</evidence>
<evidence type="ECO:0000256" key="2">
    <source>
        <dbReference type="ARBA" id="ARBA00022737"/>
    </source>
</evidence>
<dbReference type="SMART" id="SM00382">
    <property type="entry name" value="AAA"/>
    <property type="match status" value="2"/>
</dbReference>
<sequence>MEPGALVGIEQLSKTFPGQRALADVSFEIGRGEIHALVGENGSGKSTLIKVLAGFHEPDPGARMTVAGEQLKPCSPADVRRLGLRFVHQDLGLVGELSAAENVGLASGFARRGLKVDRAGQRSRAEALLARIGAEVDVEQPVSALRAVERSAVAIARALDELHGEIRLLVLDEPTAALPPAEVEALFRVLHEVLERGVSILYVSHRLEEILGLAHRVTVLRDGRCEGTFPVAGMDRARLAELIVGEEVEADAARRPRSCATEQRALSVRGIRGAVLDDVGFDVRRGEVVGVAGLSGSGREELAAVLTGAAPGQIELVDGDGRSWSGMTPKRAKRLGIALVLANRHPDAAIGQFSIRENVSLALLGSYARGGRVQGAQEREAVEGWIERLDIRPNDADRLYSNLSGGNKQKVILAKWLNTRPNVFVMDDPTSGVDIGARHGIYGLVRQQAAAGAGFVVCSSDLEDFVGVCDRVLALAGGRVVAELSGAEITESRLLQAIVRSAAGPAAASNKNQTEKDR</sequence>
<dbReference type="PANTHER" id="PTHR43790">
    <property type="entry name" value="CARBOHYDRATE TRANSPORT ATP-BINDING PROTEIN MG119-RELATED"/>
    <property type="match status" value="1"/>
</dbReference>
<dbReference type="PANTHER" id="PTHR43790:SF9">
    <property type="entry name" value="GALACTOFURANOSE TRANSPORTER ATP-BINDING PROTEIN YTFR"/>
    <property type="match status" value="1"/>
</dbReference>
<dbReference type="InterPro" id="IPR027417">
    <property type="entry name" value="P-loop_NTPase"/>
</dbReference>
<reference evidence="6 7" key="1">
    <citation type="journal article" date="2010" name="Stand. Genomic Sci.">
        <title>Complete genome sequence of Conexibacter woesei type strain (ID131577).</title>
        <authorList>
            <person name="Pukall R."/>
            <person name="Lapidus A."/>
            <person name="Glavina Del Rio T."/>
            <person name="Copeland A."/>
            <person name="Tice H."/>
            <person name="Cheng J.-F."/>
            <person name="Lucas S."/>
            <person name="Chen F."/>
            <person name="Nolan M."/>
            <person name="Bruce D."/>
            <person name="Goodwin L."/>
            <person name="Pitluck S."/>
            <person name="Mavromatis K."/>
            <person name="Ivanova N."/>
            <person name="Ovchinnikova G."/>
            <person name="Pati A."/>
            <person name="Chen A."/>
            <person name="Palaniappan K."/>
            <person name="Land M."/>
            <person name="Hauser L."/>
            <person name="Chang Y.-J."/>
            <person name="Jeffries C.D."/>
            <person name="Chain P."/>
            <person name="Meincke L."/>
            <person name="Sims D."/>
            <person name="Brettin T."/>
            <person name="Detter J.C."/>
            <person name="Rohde M."/>
            <person name="Goeker M."/>
            <person name="Bristow J."/>
            <person name="Eisen J.A."/>
            <person name="Markowitz V."/>
            <person name="Kyrpides N.C."/>
            <person name="Klenk H.-P."/>
            <person name="Hugenholtz P."/>
        </authorList>
    </citation>
    <scope>NUCLEOTIDE SEQUENCE [LARGE SCALE GENOMIC DNA]</scope>
    <source>
        <strain evidence="7">DSM 14684 / CIP 108061 / JCM 11494 / NBRC 100937 / ID131577</strain>
    </source>
</reference>
<dbReference type="CDD" id="cd03215">
    <property type="entry name" value="ABC_Carb_Monos_II"/>
    <property type="match status" value="1"/>
</dbReference>
<dbReference type="Proteomes" id="UP000008229">
    <property type="component" value="Chromosome"/>
</dbReference>
<dbReference type="SUPFAM" id="SSF52540">
    <property type="entry name" value="P-loop containing nucleoside triphosphate hydrolases"/>
    <property type="match status" value="2"/>
</dbReference>
<feature type="domain" description="ABC transporter" evidence="5">
    <location>
        <begin position="7"/>
        <end position="247"/>
    </location>
</feature>
<reference evidence="7" key="2">
    <citation type="submission" date="2010-01" db="EMBL/GenBank/DDBJ databases">
        <title>The complete genome of Conexibacter woesei DSM 14684.</title>
        <authorList>
            <consortium name="US DOE Joint Genome Institute (JGI-PGF)"/>
            <person name="Lucas S."/>
            <person name="Copeland A."/>
            <person name="Lapidus A."/>
            <person name="Glavina del Rio T."/>
            <person name="Dalin E."/>
            <person name="Tice H."/>
            <person name="Bruce D."/>
            <person name="Goodwin L."/>
            <person name="Pitluck S."/>
            <person name="Kyrpides N."/>
            <person name="Mavromatis K."/>
            <person name="Ivanova N."/>
            <person name="Mikhailova N."/>
            <person name="Chertkov O."/>
            <person name="Brettin T."/>
            <person name="Detter J.C."/>
            <person name="Han C."/>
            <person name="Larimer F."/>
            <person name="Land M."/>
            <person name="Hauser L."/>
            <person name="Markowitz V."/>
            <person name="Cheng J.-F."/>
            <person name="Hugenholtz P."/>
            <person name="Woyke T."/>
            <person name="Wu D."/>
            <person name="Pukall R."/>
            <person name="Steenblock K."/>
            <person name="Schneider S."/>
            <person name="Klenk H.-P."/>
            <person name="Eisen J.A."/>
        </authorList>
    </citation>
    <scope>NUCLEOTIDE SEQUENCE [LARGE SCALE GENOMIC DNA]</scope>
    <source>
        <strain evidence="7">DSM 14684 / CIP 108061 / JCM 11494 / NBRC 100937 / ID131577</strain>
    </source>
</reference>
<organism evidence="6 7">
    <name type="scientific">Conexibacter woesei (strain DSM 14684 / CCUG 47730 / CIP 108061 / JCM 11494 / NBRC 100937 / ID131577)</name>
    <dbReference type="NCBI Taxonomy" id="469383"/>
    <lineage>
        <taxon>Bacteria</taxon>
        <taxon>Bacillati</taxon>
        <taxon>Actinomycetota</taxon>
        <taxon>Thermoleophilia</taxon>
        <taxon>Solirubrobacterales</taxon>
        <taxon>Conexibacteraceae</taxon>
        <taxon>Conexibacter</taxon>
    </lineage>
</organism>
<dbReference type="STRING" id="469383.Cwoe_2343"/>
<dbReference type="PROSITE" id="PS50893">
    <property type="entry name" value="ABC_TRANSPORTER_2"/>
    <property type="match status" value="2"/>
</dbReference>
<dbReference type="HOGENOM" id="CLU_000604_92_3_11"/>